<dbReference type="VEuPathDB" id="CryptoDB:Cvel_21124"/>
<protein>
    <submittedName>
        <fullName evidence="2">Uncharacterized protein</fullName>
    </submittedName>
</protein>
<evidence type="ECO:0000256" key="1">
    <source>
        <dbReference type="SAM" id="SignalP"/>
    </source>
</evidence>
<evidence type="ECO:0000313" key="2">
    <source>
        <dbReference type="EMBL" id="CEM26399.1"/>
    </source>
</evidence>
<organism evidence="2">
    <name type="scientific">Chromera velia CCMP2878</name>
    <dbReference type="NCBI Taxonomy" id="1169474"/>
    <lineage>
        <taxon>Eukaryota</taxon>
        <taxon>Sar</taxon>
        <taxon>Alveolata</taxon>
        <taxon>Colpodellida</taxon>
        <taxon>Chromeraceae</taxon>
        <taxon>Chromera</taxon>
    </lineage>
</organism>
<feature type="signal peptide" evidence="1">
    <location>
        <begin position="1"/>
        <end position="23"/>
    </location>
</feature>
<gene>
    <name evidence="2" type="ORF">Cvel_21124</name>
</gene>
<name>A0A0G4GC24_9ALVE</name>
<reference evidence="2" key="1">
    <citation type="submission" date="2014-11" db="EMBL/GenBank/DDBJ databases">
        <authorList>
            <person name="Otto D Thomas"/>
            <person name="Naeem Raeece"/>
        </authorList>
    </citation>
    <scope>NUCLEOTIDE SEQUENCE</scope>
</reference>
<dbReference type="AlphaFoldDB" id="A0A0G4GC24"/>
<feature type="chain" id="PRO_5005190274" evidence="1">
    <location>
        <begin position="24"/>
        <end position="302"/>
    </location>
</feature>
<proteinExistence type="predicted"/>
<keyword evidence="1" id="KW-0732">Signal</keyword>
<accession>A0A0G4GC24</accession>
<sequence length="302" mass="32254">MFLNCASRPSLLVAVLLLAECAGVSLRSAETQLEAVKEKGAQNYFVLRAADGYVQGLSSDNGCQVSGGALQYSKYVSDATAQMCEIQVRFNSGLICKGSVGLYEDGSYYKMKHIFPSQCLKVQSSTGNNPSGAAWPCQYSGCWNHMHEGYEIVVAAGNPPIPKVKVYWKRTYNDASTTTITTSSSSESTKKKAESLDMGVKAEVSYGPASISGEIASKTATSTKEFLKSASSVSQTINVAACPAGFNRWQYVVQVDDVSMETRVTMCISGNYAGPQCPAPLCKSKEPDANDCQCCQGMAPAC</sequence>
<dbReference type="EMBL" id="CDMZ01001055">
    <property type="protein sequence ID" value="CEM26399.1"/>
    <property type="molecule type" value="Genomic_DNA"/>
</dbReference>